<organism evidence="1 2">
    <name type="scientific">Limobrevibacterium gyesilva</name>
    <dbReference type="NCBI Taxonomy" id="2991712"/>
    <lineage>
        <taxon>Bacteria</taxon>
        <taxon>Pseudomonadati</taxon>
        <taxon>Pseudomonadota</taxon>
        <taxon>Alphaproteobacteria</taxon>
        <taxon>Acetobacterales</taxon>
        <taxon>Acetobacteraceae</taxon>
        <taxon>Limobrevibacterium</taxon>
    </lineage>
</organism>
<protein>
    <submittedName>
        <fullName evidence="1">Uncharacterized protein</fullName>
    </submittedName>
</protein>
<evidence type="ECO:0000313" key="1">
    <source>
        <dbReference type="EMBL" id="MCW3475036.1"/>
    </source>
</evidence>
<name>A0AA42CFL7_9PROT</name>
<gene>
    <name evidence="1" type="ORF">OL599_10680</name>
</gene>
<dbReference type="EMBL" id="JAPDNT010000006">
    <property type="protein sequence ID" value="MCW3475036.1"/>
    <property type="molecule type" value="Genomic_DNA"/>
</dbReference>
<keyword evidence="2" id="KW-1185">Reference proteome</keyword>
<reference evidence="1" key="1">
    <citation type="submission" date="2022-09" db="EMBL/GenBank/DDBJ databases">
        <title>Rhodovastum sp. nov. RN2-1 isolated from soil in Seongnam, South Korea.</title>
        <authorList>
            <person name="Le N.T."/>
        </authorList>
    </citation>
    <scope>NUCLEOTIDE SEQUENCE</scope>
    <source>
        <strain evidence="1">RN2-1</strain>
    </source>
</reference>
<dbReference type="RefSeq" id="WP_264713725.1">
    <property type="nucleotide sequence ID" value="NZ_JAPDNT010000006.1"/>
</dbReference>
<dbReference type="AlphaFoldDB" id="A0AA42CFL7"/>
<accession>A0AA42CFL7</accession>
<comment type="caution">
    <text evidence="1">The sequence shown here is derived from an EMBL/GenBank/DDBJ whole genome shotgun (WGS) entry which is preliminary data.</text>
</comment>
<proteinExistence type="predicted"/>
<dbReference type="Proteomes" id="UP001165679">
    <property type="component" value="Unassembled WGS sequence"/>
</dbReference>
<sequence>MDDNARATTIQMGAAADGTLTYLVDAPPEALPPVRQRDLAAAWDAARSAATHEDWGPARLFRFRRGDGSATDLALADPDACCWAHAVDATIGTSTSYGLSLCLRLLGLVDLLAQARWADALFTVRRDGAEIHPALLHAAATTALTPDARLDPERVRALVARASMLSSSATAPRLSSGAPA</sequence>
<reference evidence="1" key="2">
    <citation type="submission" date="2022-10" db="EMBL/GenBank/DDBJ databases">
        <authorList>
            <person name="Trinh H.N."/>
        </authorList>
    </citation>
    <scope>NUCLEOTIDE SEQUENCE</scope>
    <source>
        <strain evidence="1">RN2-1</strain>
    </source>
</reference>
<evidence type="ECO:0000313" key="2">
    <source>
        <dbReference type="Proteomes" id="UP001165679"/>
    </source>
</evidence>